<evidence type="ECO:0000313" key="1">
    <source>
        <dbReference type="EMBL" id="MPY63672.1"/>
    </source>
</evidence>
<protein>
    <submittedName>
        <fullName evidence="1">Uncharacterized protein</fullName>
    </submittedName>
</protein>
<gene>
    <name evidence="1" type="ORF">FNH08_42885</name>
</gene>
<comment type="caution">
    <text evidence="1">The sequence shown here is derived from an EMBL/GenBank/DDBJ whole genome shotgun (WGS) entry which is preliminary data.</text>
</comment>
<dbReference type="RefSeq" id="WP_152776925.1">
    <property type="nucleotide sequence ID" value="NZ_VJZC01000613.1"/>
</dbReference>
<sequence length="64" mass="7342">MTTRDGAAPWARPDAEHVRRVMAWCSERNSVAWRSAGPDRTRLVERIGVDYEERFTHLAGEAED</sequence>
<accession>A0A5N8XWM8</accession>
<organism evidence="1 2">
    <name type="scientific">Streptomyces spongiae</name>
    <dbReference type="NCBI Taxonomy" id="565072"/>
    <lineage>
        <taxon>Bacteria</taxon>
        <taxon>Bacillati</taxon>
        <taxon>Actinomycetota</taxon>
        <taxon>Actinomycetes</taxon>
        <taxon>Kitasatosporales</taxon>
        <taxon>Streptomycetaceae</taxon>
        <taxon>Streptomyces</taxon>
    </lineage>
</organism>
<keyword evidence="2" id="KW-1185">Reference proteome</keyword>
<evidence type="ECO:0000313" key="2">
    <source>
        <dbReference type="Proteomes" id="UP000400924"/>
    </source>
</evidence>
<dbReference type="Proteomes" id="UP000400924">
    <property type="component" value="Unassembled WGS sequence"/>
</dbReference>
<dbReference type="AlphaFoldDB" id="A0A5N8XWM8"/>
<name>A0A5N8XWM8_9ACTN</name>
<proteinExistence type="predicted"/>
<reference evidence="1 2" key="1">
    <citation type="submission" date="2019-07" db="EMBL/GenBank/DDBJ databases">
        <title>New species of Amycolatopsis and Streptomyces.</title>
        <authorList>
            <person name="Duangmal K."/>
            <person name="Teo W.F.A."/>
            <person name="Lipun K."/>
        </authorList>
    </citation>
    <scope>NUCLEOTIDE SEQUENCE [LARGE SCALE GENOMIC DNA]</scope>
    <source>
        <strain evidence="1 2">NBRC 106415</strain>
    </source>
</reference>
<dbReference type="EMBL" id="VJZC01000613">
    <property type="protein sequence ID" value="MPY63672.1"/>
    <property type="molecule type" value="Genomic_DNA"/>
</dbReference>